<reference evidence="1" key="1">
    <citation type="submission" date="2020-08" db="EMBL/GenBank/DDBJ databases">
        <authorList>
            <person name="Cejkova D."/>
            <person name="Kubasova T."/>
            <person name="Jahodarova E."/>
            <person name="Rychlik I."/>
        </authorList>
    </citation>
    <scope>NUCLEOTIDE SEQUENCE</scope>
    <source>
        <strain evidence="1">An559</strain>
    </source>
</reference>
<sequence>MKCALFGKSISPACQYCELGRLSADGETVLCVHRGVCPPYESCHKFSYDPLKRIPKPARALELYDTQEFSL</sequence>
<accession>A0A938X3V6</accession>
<name>A0A938X3V6_9FIRM</name>
<organism evidence="1 2">
    <name type="scientific">Merdimmobilis hominis</name>
    <dbReference type="NCBI Taxonomy" id="2897707"/>
    <lineage>
        <taxon>Bacteria</taxon>
        <taxon>Bacillati</taxon>
        <taxon>Bacillota</taxon>
        <taxon>Clostridia</taxon>
        <taxon>Eubacteriales</taxon>
        <taxon>Oscillospiraceae</taxon>
        <taxon>Merdimmobilis</taxon>
    </lineage>
</organism>
<reference evidence="1" key="2">
    <citation type="journal article" date="2021" name="Sci. Rep.">
        <title>The distribution of antibiotic resistance genes in chicken gut microbiota commensals.</title>
        <authorList>
            <person name="Juricova H."/>
            <person name="Matiasovicova J."/>
            <person name="Kubasova T."/>
            <person name="Cejkova D."/>
            <person name="Rychlik I."/>
        </authorList>
    </citation>
    <scope>NUCLEOTIDE SEQUENCE</scope>
    <source>
        <strain evidence="1">An559</strain>
    </source>
</reference>
<protein>
    <submittedName>
        <fullName evidence="1">Uncharacterized protein</fullName>
    </submittedName>
</protein>
<dbReference type="EMBL" id="JACJKY010000001">
    <property type="protein sequence ID" value="MBM6919711.1"/>
    <property type="molecule type" value="Genomic_DNA"/>
</dbReference>
<comment type="caution">
    <text evidence="1">The sequence shown here is derived from an EMBL/GenBank/DDBJ whole genome shotgun (WGS) entry which is preliminary data.</text>
</comment>
<evidence type="ECO:0000313" key="2">
    <source>
        <dbReference type="Proteomes" id="UP000774750"/>
    </source>
</evidence>
<dbReference type="RefSeq" id="WP_204443740.1">
    <property type="nucleotide sequence ID" value="NZ_JACJKY010000001.1"/>
</dbReference>
<dbReference type="Proteomes" id="UP000774750">
    <property type="component" value="Unassembled WGS sequence"/>
</dbReference>
<gene>
    <name evidence="1" type="ORF">H6A12_00825</name>
</gene>
<keyword evidence="2" id="KW-1185">Reference proteome</keyword>
<evidence type="ECO:0000313" key="1">
    <source>
        <dbReference type="EMBL" id="MBM6919711.1"/>
    </source>
</evidence>
<proteinExistence type="predicted"/>
<dbReference type="AlphaFoldDB" id="A0A938X3V6"/>